<evidence type="ECO:0000256" key="2">
    <source>
        <dbReference type="ARBA" id="ARBA00022490"/>
    </source>
</evidence>
<evidence type="ECO:0000313" key="8">
    <source>
        <dbReference type="Proteomes" id="UP001488805"/>
    </source>
</evidence>
<dbReference type="InterPro" id="IPR011990">
    <property type="entry name" value="TPR-like_helical_dom_sf"/>
</dbReference>
<comment type="caution">
    <text evidence="7">The sequence shown here is derived from an EMBL/GenBank/DDBJ whole genome shotgun (WGS) entry which is preliminary data.</text>
</comment>
<evidence type="ECO:0000256" key="6">
    <source>
        <dbReference type="ARBA" id="ARBA00044739"/>
    </source>
</evidence>
<keyword evidence="2" id="KW-0963">Cytoplasm</keyword>
<keyword evidence="4" id="KW-0802">TPR repeat</keyword>
<proteinExistence type="predicted"/>
<dbReference type="InterPro" id="IPR051476">
    <property type="entry name" value="Bac_ResReg_Asp_Phosphatase"/>
</dbReference>
<dbReference type="Proteomes" id="UP001488805">
    <property type="component" value="Unassembled WGS sequence"/>
</dbReference>
<sequence length="167" mass="19048">MSDNEECLQFFKSCIQMYDTLQDGLEKSYRPLESESNKDDTLQCLEKMADISRSNGLQPSLADAIICLGNIYYRKSQWKRAGEYFLQRFEVLCKLEDVSLLQRVQVSLASARAHSLISQHGADVEASWWSGKRPEDVRDPAQSHCCPVPTLHQINKSYDMSDFLSSS</sequence>
<keyword evidence="8" id="KW-1185">Reference proteome</keyword>
<dbReference type="Gene3D" id="1.25.40.10">
    <property type="entry name" value="Tetratricopeptide repeat domain"/>
    <property type="match status" value="1"/>
</dbReference>
<dbReference type="GO" id="GO:0005929">
    <property type="term" value="C:cilium"/>
    <property type="evidence" value="ECO:0007669"/>
    <property type="project" value="TreeGrafter"/>
</dbReference>
<protein>
    <recommendedName>
        <fullName evidence="5">Tetratricopeptide repeat protein 29</fullName>
    </recommendedName>
</protein>
<evidence type="ECO:0000313" key="7">
    <source>
        <dbReference type="EMBL" id="KAK9525083.1"/>
    </source>
</evidence>
<name>A0AAW1ES88_ZOAVI</name>
<dbReference type="PANTHER" id="PTHR46630">
    <property type="entry name" value="TETRATRICOPEPTIDE REPEAT PROTEIN 29"/>
    <property type="match status" value="1"/>
</dbReference>
<evidence type="ECO:0000256" key="3">
    <source>
        <dbReference type="ARBA" id="ARBA00022737"/>
    </source>
</evidence>
<dbReference type="GO" id="GO:0005737">
    <property type="term" value="C:cytoplasm"/>
    <property type="evidence" value="ECO:0007669"/>
    <property type="project" value="UniProtKB-SubCell"/>
</dbReference>
<accession>A0AAW1ES88</accession>
<dbReference type="SUPFAM" id="SSF48452">
    <property type="entry name" value="TPR-like"/>
    <property type="match status" value="1"/>
</dbReference>
<comment type="subcellular location">
    <subcellularLocation>
        <location evidence="1">Cytoplasm</location>
    </subcellularLocation>
</comment>
<gene>
    <name evidence="7" type="ORF">VZT92_017421</name>
</gene>
<comment type="function">
    <text evidence="6">Axonemal protein which is implicated in axonemal and/or peri-axonemal structure assembly and regulates flagellum assembly and beating and therefore sperm motility.</text>
</comment>
<dbReference type="AlphaFoldDB" id="A0AAW1ES88"/>
<evidence type="ECO:0000256" key="1">
    <source>
        <dbReference type="ARBA" id="ARBA00004496"/>
    </source>
</evidence>
<keyword evidence="3" id="KW-0677">Repeat</keyword>
<dbReference type="GO" id="GO:0003341">
    <property type="term" value="P:cilium movement"/>
    <property type="evidence" value="ECO:0007669"/>
    <property type="project" value="TreeGrafter"/>
</dbReference>
<organism evidence="7 8">
    <name type="scientific">Zoarces viviparus</name>
    <name type="common">Viviparous eelpout</name>
    <name type="synonym">Blennius viviparus</name>
    <dbReference type="NCBI Taxonomy" id="48416"/>
    <lineage>
        <taxon>Eukaryota</taxon>
        <taxon>Metazoa</taxon>
        <taxon>Chordata</taxon>
        <taxon>Craniata</taxon>
        <taxon>Vertebrata</taxon>
        <taxon>Euteleostomi</taxon>
        <taxon>Actinopterygii</taxon>
        <taxon>Neopterygii</taxon>
        <taxon>Teleostei</taxon>
        <taxon>Neoteleostei</taxon>
        <taxon>Acanthomorphata</taxon>
        <taxon>Eupercaria</taxon>
        <taxon>Perciformes</taxon>
        <taxon>Cottioidei</taxon>
        <taxon>Zoarcales</taxon>
        <taxon>Zoarcidae</taxon>
        <taxon>Zoarcinae</taxon>
        <taxon>Zoarces</taxon>
    </lineage>
</organism>
<evidence type="ECO:0000256" key="4">
    <source>
        <dbReference type="ARBA" id="ARBA00022803"/>
    </source>
</evidence>
<evidence type="ECO:0000256" key="5">
    <source>
        <dbReference type="ARBA" id="ARBA00040665"/>
    </source>
</evidence>
<dbReference type="PANTHER" id="PTHR46630:SF1">
    <property type="entry name" value="TETRATRICOPEPTIDE REPEAT PROTEIN 29"/>
    <property type="match status" value="1"/>
</dbReference>
<reference evidence="7 8" key="1">
    <citation type="journal article" date="2024" name="Genome Biol. Evol.">
        <title>Chromosome-level genome assembly of the viviparous eelpout Zoarces viviparus.</title>
        <authorList>
            <person name="Fuhrmann N."/>
            <person name="Brasseur M.V."/>
            <person name="Bakowski C.E."/>
            <person name="Podsiadlowski L."/>
            <person name="Prost S."/>
            <person name="Krehenwinkel H."/>
            <person name="Mayer C."/>
        </authorList>
    </citation>
    <scope>NUCLEOTIDE SEQUENCE [LARGE SCALE GENOMIC DNA]</scope>
    <source>
        <strain evidence="7">NO-MEL_2022_Ind0_liver</strain>
    </source>
</reference>
<dbReference type="EMBL" id="JBCEZU010000145">
    <property type="protein sequence ID" value="KAK9525083.1"/>
    <property type="molecule type" value="Genomic_DNA"/>
</dbReference>